<accession>A0A0A0JZX5</accession>
<dbReference type="PANTHER" id="PTHR11695:SF294">
    <property type="entry name" value="RETICULON-4-INTERACTING PROTEIN 1, MITOCHONDRIAL"/>
    <property type="match status" value="1"/>
</dbReference>
<sequence length="327" mass="34588">MSRLRCGEVPVPQVAADEVLVRVHAASVHPDVWHVVTGRPAVLRLMGSGVRAPKEHVPGSDFAGVVTAVGDDVRAVSVGDDVFGESLPSMQWVNGATWAEYVAVQQERLLPMPTGLSHVEACTLPTAGIIALQSVRDNAKVAAGDHVLVNGAAGGVGSLAVQIARADGATVTAVDGPEKQDLLRTIGADHVIDHTRVDFTRGDDRYDAVIDIPGNHPFAAIRRVLAPGGKYVLVGHDQYGREGRAVLGSIPRMFGLMARSAVSDQIPKASFSSRPKLEYLRELADLASAGRLRPVIDRTFPLEDAAAALEHLASGTARGRVVLVVTR</sequence>
<reference evidence="3 4" key="1">
    <citation type="submission" date="2013-08" db="EMBL/GenBank/DDBJ databases">
        <title>The genome sequence of Knoellia aerolata.</title>
        <authorList>
            <person name="Zhu W."/>
            <person name="Wang G."/>
        </authorList>
    </citation>
    <scope>NUCLEOTIDE SEQUENCE [LARGE SCALE GENOMIC DNA]</scope>
    <source>
        <strain evidence="3 4">DSM 18566</strain>
    </source>
</reference>
<dbReference type="SMART" id="SM00829">
    <property type="entry name" value="PKS_ER"/>
    <property type="match status" value="1"/>
</dbReference>
<feature type="domain" description="Enoyl reductase (ER)" evidence="2">
    <location>
        <begin position="1"/>
        <end position="323"/>
    </location>
</feature>
<organism evidence="3 4">
    <name type="scientific">Knoellia aerolata DSM 18566</name>
    <dbReference type="NCBI Taxonomy" id="1385519"/>
    <lineage>
        <taxon>Bacteria</taxon>
        <taxon>Bacillati</taxon>
        <taxon>Actinomycetota</taxon>
        <taxon>Actinomycetes</taxon>
        <taxon>Micrococcales</taxon>
        <taxon>Intrasporangiaceae</taxon>
        <taxon>Knoellia</taxon>
    </lineage>
</organism>
<dbReference type="InterPro" id="IPR011032">
    <property type="entry name" value="GroES-like_sf"/>
</dbReference>
<evidence type="ECO:0000256" key="1">
    <source>
        <dbReference type="ARBA" id="ARBA00023002"/>
    </source>
</evidence>
<dbReference type="GO" id="GO:0008270">
    <property type="term" value="F:zinc ion binding"/>
    <property type="evidence" value="ECO:0007669"/>
    <property type="project" value="InterPro"/>
</dbReference>
<dbReference type="AlphaFoldDB" id="A0A0A0JZX5"/>
<evidence type="ECO:0000313" key="3">
    <source>
        <dbReference type="EMBL" id="KGN42309.1"/>
    </source>
</evidence>
<dbReference type="PANTHER" id="PTHR11695">
    <property type="entry name" value="ALCOHOL DEHYDROGENASE RELATED"/>
    <property type="match status" value="1"/>
</dbReference>
<name>A0A0A0JZX5_9MICO</name>
<dbReference type="Pfam" id="PF13602">
    <property type="entry name" value="ADH_zinc_N_2"/>
    <property type="match status" value="1"/>
</dbReference>
<dbReference type="GO" id="GO:0016491">
    <property type="term" value="F:oxidoreductase activity"/>
    <property type="evidence" value="ECO:0007669"/>
    <property type="project" value="UniProtKB-KW"/>
</dbReference>
<evidence type="ECO:0000313" key="4">
    <source>
        <dbReference type="Proteomes" id="UP000030013"/>
    </source>
</evidence>
<dbReference type="Pfam" id="PF08240">
    <property type="entry name" value="ADH_N"/>
    <property type="match status" value="1"/>
</dbReference>
<dbReference type="PROSITE" id="PS01162">
    <property type="entry name" value="QOR_ZETA_CRYSTAL"/>
    <property type="match status" value="1"/>
</dbReference>
<dbReference type="SUPFAM" id="SSF51735">
    <property type="entry name" value="NAD(P)-binding Rossmann-fold domains"/>
    <property type="match status" value="1"/>
</dbReference>
<dbReference type="CDD" id="cd08267">
    <property type="entry name" value="MDR1"/>
    <property type="match status" value="1"/>
</dbReference>
<dbReference type="InterPro" id="IPR036291">
    <property type="entry name" value="NAD(P)-bd_dom_sf"/>
</dbReference>
<dbReference type="InterPro" id="IPR002364">
    <property type="entry name" value="Quin_OxRdtase/zeta-crystal_CS"/>
</dbReference>
<keyword evidence="1" id="KW-0560">Oxidoreductase</keyword>
<dbReference type="EMBL" id="AVPL01000006">
    <property type="protein sequence ID" value="KGN42309.1"/>
    <property type="molecule type" value="Genomic_DNA"/>
</dbReference>
<protein>
    <recommendedName>
        <fullName evidence="2">Enoyl reductase (ER) domain-containing protein</fullName>
    </recommendedName>
</protein>
<proteinExistence type="predicted"/>
<dbReference type="InterPro" id="IPR050700">
    <property type="entry name" value="YIM1/Zinc_Alcohol_DH_Fams"/>
</dbReference>
<dbReference type="eggNOG" id="COG0604">
    <property type="taxonomic scope" value="Bacteria"/>
</dbReference>
<dbReference type="Gene3D" id="3.40.50.720">
    <property type="entry name" value="NAD(P)-binding Rossmann-like Domain"/>
    <property type="match status" value="1"/>
</dbReference>
<dbReference type="Gene3D" id="3.90.180.10">
    <property type="entry name" value="Medium-chain alcohol dehydrogenases, catalytic domain"/>
    <property type="match status" value="1"/>
</dbReference>
<evidence type="ECO:0000259" key="2">
    <source>
        <dbReference type="SMART" id="SM00829"/>
    </source>
</evidence>
<dbReference type="Proteomes" id="UP000030013">
    <property type="component" value="Unassembled WGS sequence"/>
</dbReference>
<keyword evidence="4" id="KW-1185">Reference proteome</keyword>
<gene>
    <name evidence="3" type="ORF">N801_00635</name>
</gene>
<dbReference type="InterPro" id="IPR013154">
    <property type="entry name" value="ADH-like_N"/>
</dbReference>
<comment type="caution">
    <text evidence="3">The sequence shown here is derived from an EMBL/GenBank/DDBJ whole genome shotgun (WGS) entry which is preliminary data.</text>
</comment>
<dbReference type="InterPro" id="IPR020843">
    <property type="entry name" value="ER"/>
</dbReference>
<dbReference type="STRING" id="1385519.N801_00635"/>
<dbReference type="SUPFAM" id="SSF50129">
    <property type="entry name" value="GroES-like"/>
    <property type="match status" value="1"/>
</dbReference>